<protein>
    <submittedName>
        <fullName evidence="2">Uncharacterized protein</fullName>
    </submittedName>
</protein>
<evidence type="ECO:0000313" key="2">
    <source>
        <dbReference type="EMBL" id="KAL3087970.1"/>
    </source>
</evidence>
<proteinExistence type="predicted"/>
<sequence>MEHIAKSQRPSLPVELLARPATGRPSRLDENKSGPSGQKQQQQKRGVLPPFIGQPMALPSAAGSSRGHTTDRRYKKSKNEMKFVPFEEDGVHTHFEKAKN</sequence>
<feature type="compositionally biased region" description="Basic and acidic residues" evidence="1">
    <location>
        <begin position="68"/>
        <end position="81"/>
    </location>
</feature>
<dbReference type="EMBL" id="JBICBT010001006">
    <property type="protein sequence ID" value="KAL3087970.1"/>
    <property type="molecule type" value="Genomic_DNA"/>
</dbReference>
<keyword evidence="3" id="KW-1185">Reference proteome</keyword>
<gene>
    <name evidence="2" type="ORF">niasHT_021606</name>
</gene>
<accession>A0ABD2JBK8</accession>
<organism evidence="2 3">
    <name type="scientific">Heterodera trifolii</name>
    <dbReference type="NCBI Taxonomy" id="157864"/>
    <lineage>
        <taxon>Eukaryota</taxon>
        <taxon>Metazoa</taxon>
        <taxon>Ecdysozoa</taxon>
        <taxon>Nematoda</taxon>
        <taxon>Chromadorea</taxon>
        <taxon>Rhabditida</taxon>
        <taxon>Tylenchina</taxon>
        <taxon>Tylenchomorpha</taxon>
        <taxon>Tylenchoidea</taxon>
        <taxon>Heteroderidae</taxon>
        <taxon>Heteroderinae</taxon>
        <taxon>Heterodera</taxon>
    </lineage>
</organism>
<reference evidence="2 3" key="1">
    <citation type="submission" date="2024-10" db="EMBL/GenBank/DDBJ databases">
        <authorList>
            <person name="Kim D."/>
        </authorList>
    </citation>
    <scope>NUCLEOTIDE SEQUENCE [LARGE SCALE GENOMIC DNA]</scope>
    <source>
        <strain evidence="2">BH-2024</strain>
    </source>
</reference>
<comment type="caution">
    <text evidence="2">The sequence shown here is derived from an EMBL/GenBank/DDBJ whole genome shotgun (WGS) entry which is preliminary data.</text>
</comment>
<dbReference type="AlphaFoldDB" id="A0ABD2JBK8"/>
<dbReference type="Proteomes" id="UP001620626">
    <property type="component" value="Unassembled WGS sequence"/>
</dbReference>
<evidence type="ECO:0000256" key="1">
    <source>
        <dbReference type="SAM" id="MobiDB-lite"/>
    </source>
</evidence>
<feature type="region of interest" description="Disordered" evidence="1">
    <location>
        <begin position="1"/>
        <end position="81"/>
    </location>
</feature>
<name>A0ABD2JBK8_9BILA</name>
<evidence type="ECO:0000313" key="3">
    <source>
        <dbReference type="Proteomes" id="UP001620626"/>
    </source>
</evidence>